<dbReference type="PANTHER" id="PTHR37544:SF1">
    <property type="entry name" value="PHOSPHORIBOSYLAMINOIMIDAZOLE-SUCCINOCARBOXAMIDE SYNTHASE"/>
    <property type="match status" value="1"/>
</dbReference>
<feature type="transmembrane region" description="Helical" evidence="1">
    <location>
        <begin position="528"/>
        <end position="549"/>
    </location>
</feature>
<proteinExistence type="predicted"/>
<dbReference type="Proteomes" id="UP001345691">
    <property type="component" value="Unassembled WGS sequence"/>
</dbReference>
<reference evidence="2 3" key="1">
    <citation type="submission" date="2023-08" db="EMBL/GenBank/DDBJ databases">
        <title>Black Yeasts Isolated from many extreme environments.</title>
        <authorList>
            <person name="Coleine C."/>
            <person name="Stajich J.E."/>
            <person name="Selbmann L."/>
        </authorList>
    </citation>
    <scope>NUCLEOTIDE SEQUENCE [LARGE SCALE GENOMIC DNA]</scope>
    <source>
        <strain evidence="2 3">CCFEE 6328</strain>
    </source>
</reference>
<feature type="transmembrane region" description="Helical" evidence="1">
    <location>
        <begin position="91"/>
        <end position="108"/>
    </location>
</feature>
<protein>
    <submittedName>
        <fullName evidence="2">Uncharacterized protein</fullName>
    </submittedName>
</protein>
<dbReference type="Pfam" id="PF11915">
    <property type="entry name" value="DUF3433"/>
    <property type="match status" value="2"/>
</dbReference>
<feature type="transmembrane region" description="Helical" evidence="1">
    <location>
        <begin position="52"/>
        <end position="71"/>
    </location>
</feature>
<keyword evidence="1" id="KW-1133">Transmembrane helix</keyword>
<feature type="transmembrane region" description="Helical" evidence="1">
    <location>
        <begin position="691"/>
        <end position="717"/>
    </location>
</feature>
<evidence type="ECO:0000256" key="1">
    <source>
        <dbReference type="SAM" id="Phobius"/>
    </source>
</evidence>
<gene>
    <name evidence="2" type="ORF">LTR69_009399</name>
</gene>
<dbReference type="EMBL" id="JAVRRF010000026">
    <property type="protein sequence ID" value="KAK5053441.1"/>
    <property type="molecule type" value="Genomic_DNA"/>
</dbReference>
<name>A0ABR0J092_9EURO</name>
<feature type="transmembrane region" description="Helical" evidence="1">
    <location>
        <begin position="1145"/>
        <end position="1167"/>
    </location>
</feature>
<sequence>MPKAWNAFKRRAAQSSTSFMSYGRKEPAIETTTELNQGRVHTWNSIWLSRPALGVIATVFTVLAVALLLLWRLNEQEGGFTLITSNHYSWTYGPTGILVIVVAFWRQVDYHCKLIAPWTALKKEQRTASQNLLLDYVSPLQIASLTKSISSRHYNVAVGIIGFLVLKLIVLTSTGLFVTVSTPVYQDNVNLIQMKTFNGRLASQSPPPTLNDSSLLYTAYGILSRGLEYPLGTYEGLSYETFEPETASALDSMAITTTVNALIPAFECQVAPVTVNLQTANTTDLHPNDFLQLQFPECQLLQNGNGTPVYALNPQLFACPPRQLSPLVQRISCFNETDAATADNWQLLTLVDMRYNQTLSSSGQSHVLGDSVETSSWLTTVNRITGIACRSTYTLERVNVTYDYSRNPVNITVKRLEYGANHTLDGLSDFDVGTWFTAALLSSADMFGNIVFDSYDEEYPNTMFEMMAQVAGGGYEALLDVNTMIQSAETVFKQVAVQFLNKHMAQAVKTPLGGQAYYVQERLQVNNVSLWLMFSGFLLMTIITAFIMIRPGTYVTPRNPEPLISAALLSNASPELDNLLTELGEAYQGRLEAALEKREFASITSSDGTSARGFAISVSESSTHLPMTKQDPGAAWWKPISSRRAFVTVTLLLPPTIIAMLEVLQRISDNESGITTVSAESSLSSKALTRYLPALVMLLSATLFNSVDFTIAVLAPYNALKSGARSAESTIMCTIVGLMPPAALWVSIRHHYWGATFSSIAALLGSVLTIVSSGLYTIDFVPVVSSMSIQRTDVFTPTWTNSVLHDSGAAVLTSLSEGSNLTYPQFTFDGLALPGLQLVGGQSKTFVDGHASLAVQLPGVRASLNCTLLDSSQFNVSTFYNPESGPSAFVSASAPLPLACPYGGSGGNLTTMDFEQTIQLPFTTNSSFVAKMLDIHVGPFDPILASSSGEIAPTTQKDNPPGCPSLAFIYGHVDVNNMSQTVVTTMTCYQQMEQITVDTTLALPDLAISQNSPPVADESTSRLLASGSGGETALPYRLEVHMDNELSIFNQTQYDSTDISQATVDGFFQGVLFGKYPIPQTWLADSARVTEVMSAIQAFYRRYMAQAISANMRVATPAADAELINGTVTTPQGVLRVRQNKPSKLVLQILVGVMFVCGVLAVSLSSLREVVPYNPCTIAGVIALWAGSRFTAAENAETGGCTDNEVRVHDGERPEMPKEAMFMSNKELLRSGAFDGWNFRLGWWDLKDGSRRYGIDAVRKKAEWRDW</sequence>
<dbReference type="PANTHER" id="PTHR37544">
    <property type="entry name" value="SPRAY-RELATED"/>
    <property type="match status" value="1"/>
</dbReference>
<organism evidence="2 3">
    <name type="scientific">Exophiala sideris</name>
    <dbReference type="NCBI Taxonomy" id="1016849"/>
    <lineage>
        <taxon>Eukaryota</taxon>
        <taxon>Fungi</taxon>
        <taxon>Dikarya</taxon>
        <taxon>Ascomycota</taxon>
        <taxon>Pezizomycotina</taxon>
        <taxon>Eurotiomycetes</taxon>
        <taxon>Chaetothyriomycetidae</taxon>
        <taxon>Chaetothyriales</taxon>
        <taxon>Herpotrichiellaceae</taxon>
        <taxon>Exophiala</taxon>
    </lineage>
</organism>
<dbReference type="InterPro" id="IPR021840">
    <property type="entry name" value="DUF3433"/>
</dbReference>
<keyword evidence="1" id="KW-0812">Transmembrane</keyword>
<comment type="caution">
    <text evidence="2">The sequence shown here is derived from an EMBL/GenBank/DDBJ whole genome shotgun (WGS) entry which is preliminary data.</text>
</comment>
<feature type="transmembrane region" description="Helical" evidence="1">
    <location>
        <begin position="760"/>
        <end position="781"/>
    </location>
</feature>
<accession>A0ABR0J092</accession>
<evidence type="ECO:0000313" key="2">
    <source>
        <dbReference type="EMBL" id="KAK5053441.1"/>
    </source>
</evidence>
<feature type="transmembrane region" description="Helical" evidence="1">
    <location>
        <begin position="729"/>
        <end position="748"/>
    </location>
</feature>
<keyword evidence="1" id="KW-0472">Membrane</keyword>
<evidence type="ECO:0000313" key="3">
    <source>
        <dbReference type="Proteomes" id="UP001345691"/>
    </source>
</evidence>
<keyword evidence="3" id="KW-1185">Reference proteome</keyword>
<feature type="transmembrane region" description="Helical" evidence="1">
    <location>
        <begin position="154"/>
        <end position="178"/>
    </location>
</feature>